<gene>
    <name evidence="3" type="ORF">PRI8871_02166</name>
</gene>
<dbReference type="RefSeq" id="WP_108886230.1">
    <property type="nucleotide sequence ID" value="NZ_OMOJ01000004.1"/>
</dbReference>
<feature type="signal peptide" evidence="2">
    <location>
        <begin position="1"/>
        <end position="22"/>
    </location>
</feature>
<evidence type="ECO:0000313" key="3">
    <source>
        <dbReference type="EMBL" id="SPF80361.1"/>
    </source>
</evidence>
<protein>
    <recommendedName>
        <fullName evidence="5">Invasion associated locus B (IalB) protein</fullName>
    </recommendedName>
</protein>
<accession>A0A2R8AWD8</accession>
<reference evidence="4" key="1">
    <citation type="submission" date="2018-03" db="EMBL/GenBank/DDBJ databases">
        <authorList>
            <person name="Rodrigo-Torres L."/>
            <person name="Arahal R. D."/>
            <person name="Lucena T."/>
        </authorList>
    </citation>
    <scope>NUCLEOTIDE SEQUENCE [LARGE SCALE GENOMIC DNA]</scope>
    <source>
        <strain evidence="4">CECT 8871</strain>
    </source>
</reference>
<feature type="chain" id="PRO_5015304483" description="Invasion associated locus B (IalB) protein" evidence="2">
    <location>
        <begin position="23"/>
        <end position="203"/>
    </location>
</feature>
<evidence type="ECO:0000256" key="2">
    <source>
        <dbReference type="SAM" id="SignalP"/>
    </source>
</evidence>
<organism evidence="3 4">
    <name type="scientific">Pseudoprimorskyibacter insulae</name>
    <dbReference type="NCBI Taxonomy" id="1695997"/>
    <lineage>
        <taxon>Bacteria</taxon>
        <taxon>Pseudomonadati</taxon>
        <taxon>Pseudomonadota</taxon>
        <taxon>Alphaproteobacteria</taxon>
        <taxon>Rhodobacterales</taxon>
        <taxon>Paracoccaceae</taxon>
        <taxon>Pseudoprimorskyibacter</taxon>
    </lineage>
</organism>
<feature type="region of interest" description="Disordered" evidence="1">
    <location>
        <begin position="26"/>
        <end position="59"/>
    </location>
</feature>
<dbReference type="Proteomes" id="UP000244904">
    <property type="component" value="Unassembled WGS sequence"/>
</dbReference>
<dbReference type="InterPro" id="IPR010642">
    <property type="entry name" value="Invasion_prot_B"/>
</dbReference>
<dbReference type="OrthoDB" id="9797912at2"/>
<evidence type="ECO:0000313" key="4">
    <source>
        <dbReference type="Proteomes" id="UP000244904"/>
    </source>
</evidence>
<evidence type="ECO:0000256" key="1">
    <source>
        <dbReference type="SAM" id="MobiDB-lite"/>
    </source>
</evidence>
<keyword evidence="4" id="KW-1185">Reference proteome</keyword>
<dbReference type="EMBL" id="OMOJ01000004">
    <property type="protein sequence ID" value="SPF80361.1"/>
    <property type="molecule type" value="Genomic_DNA"/>
</dbReference>
<sequence length="203" mass="21413">MTIAKPLLPALALIGFAALATAQEQTADTTVPATDSRPEVVLDTGEPENAGAAPDDGTYLKETSGDWEVQCLKVEDGDDPCQIHQTLRQDGNAVAEVSLFRLAGDGPVVAGATILAPLETLLTEKLRIQVDTGQAKRYDFSFCNQAGCYARIGLTAEDVASFKAGVTAKVTIVPVVAPDQKVTLDMSLKGFTAGYDQVTTIKQ</sequence>
<dbReference type="Gene3D" id="2.60.40.1880">
    <property type="entry name" value="Invasion associated locus B (IalB) protein"/>
    <property type="match status" value="1"/>
</dbReference>
<dbReference type="AlphaFoldDB" id="A0A2R8AWD8"/>
<dbReference type="Pfam" id="PF06776">
    <property type="entry name" value="IalB"/>
    <property type="match status" value="1"/>
</dbReference>
<dbReference type="InterPro" id="IPR038696">
    <property type="entry name" value="IalB_sf"/>
</dbReference>
<name>A0A2R8AWD8_9RHOB</name>
<proteinExistence type="predicted"/>
<keyword evidence="2" id="KW-0732">Signal</keyword>
<evidence type="ECO:0008006" key="5">
    <source>
        <dbReference type="Google" id="ProtNLM"/>
    </source>
</evidence>